<gene>
    <name evidence="3" type="ORF">DX908_01300</name>
</gene>
<organism evidence="3 4">
    <name type="scientific">Parvularcula marina</name>
    <dbReference type="NCBI Taxonomy" id="2292771"/>
    <lineage>
        <taxon>Bacteria</taxon>
        <taxon>Pseudomonadati</taxon>
        <taxon>Pseudomonadota</taxon>
        <taxon>Alphaproteobacteria</taxon>
        <taxon>Parvularculales</taxon>
        <taxon>Parvularculaceae</taxon>
        <taxon>Parvularcula</taxon>
    </lineage>
</organism>
<dbReference type="AlphaFoldDB" id="A0A371RF29"/>
<dbReference type="InterPro" id="IPR008207">
    <property type="entry name" value="Sig_transdc_His_kin_Hpt_dom"/>
</dbReference>
<dbReference type="RefSeq" id="WP_116390663.1">
    <property type="nucleotide sequence ID" value="NZ_QUQO01000001.1"/>
</dbReference>
<dbReference type="EMBL" id="QUQO01000001">
    <property type="protein sequence ID" value="RFB04035.1"/>
    <property type="molecule type" value="Genomic_DNA"/>
</dbReference>
<keyword evidence="4" id="KW-1185">Reference proteome</keyword>
<evidence type="ECO:0000259" key="2">
    <source>
        <dbReference type="Pfam" id="PF01627"/>
    </source>
</evidence>
<evidence type="ECO:0000313" key="3">
    <source>
        <dbReference type="EMBL" id="RFB04035.1"/>
    </source>
</evidence>
<dbReference type="GO" id="GO:0004672">
    <property type="term" value="F:protein kinase activity"/>
    <property type="evidence" value="ECO:0007669"/>
    <property type="project" value="UniProtKB-ARBA"/>
</dbReference>
<evidence type="ECO:0000313" key="4">
    <source>
        <dbReference type="Proteomes" id="UP000264589"/>
    </source>
</evidence>
<protein>
    <submittedName>
        <fullName evidence="3">Hpt domain-containing protein</fullName>
    </submittedName>
</protein>
<dbReference type="GO" id="GO:0000160">
    <property type="term" value="P:phosphorelay signal transduction system"/>
    <property type="evidence" value="ECO:0007669"/>
    <property type="project" value="UniProtKB-KW"/>
</dbReference>
<feature type="domain" description="HPt" evidence="2">
    <location>
        <begin position="48"/>
        <end position="103"/>
    </location>
</feature>
<reference evidence="3 4" key="1">
    <citation type="submission" date="2018-08" db="EMBL/GenBank/DDBJ databases">
        <title>Parvularcula sp. SM1705, isolated from surface water of the South Sea China.</title>
        <authorList>
            <person name="Sun L."/>
        </authorList>
    </citation>
    <scope>NUCLEOTIDE SEQUENCE [LARGE SCALE GENOMIC DNA]</scope>
    <source>
        <strain evidence="3 4">SM1705</strain>
    </source>
</reference>
<dbReference type="Gene3D" id="1.20.120.160">
    <property type="entry name" value="HPT domain"/>
    <property type="match status" value="1"/>
</dbReference>
<proteinExistence type="predicted"/>
<keyword evidence="1" id="KW-0902">Two-component regulatory system</keyword>
<dbReference type="InterPro" id="IPR036641">
    <property type="entry name" value="HPT_dom_sf"/>
</dbReference>
<dbReference type="Pfam" id="PF01627">
    <property type="entry name" value="Hpt"/>
    <property type="match status" value="1"/>
</dbReference>
<dbReference type="InParanoid" id="A0A371RF29"/>
<accession>A0A371RF29</accession>
<dbReference type="Proteomes" id="UP000264589">
    <property type="component" value="Unassembled WGS sequence"/>
</dbReference>
<evidence type="ECO:0000256" key="1">
    <source>
        <dbReference type="ARBA" id="ARBA00023012"/>
    </source>
</evidence>
<sequence length="115" mass="12669">MGQLSMIDVKHLDRYVAGDRALRDEILAIYEEQVETWVSMLDPTAGDDAWRDAAHALKGASRGVGAWELGDLCASAEEMIGGAADVTKRSEVVTRLREILTATIDDVRRLRTVQV</sequence>
<name>A0A371RF29_9PROT</name>
<dbReference type="OrthoDB" id="7173540at2"/>
<comment type="caution">
    <text evidence="3">The sequence shown here is derived from an EMBL/GenBank/DDBJ whole genome shotgun (WGS) entry which is preliminary data.</text>
</comment>
<dbReference type="SUPFAM" id="SSF47226">
    <property type="entry name" value="Histidine-containing phosphotransfer domain, HPT domain"/>
    <property type="match status" value="1"/>
</dbReference>